<dbReference type="InterPro" id="IPR027417">
    <property type="entry name" value="P-loop_NTPase"/>
</dbReference>
<reference evidence="2" key="1">
    <citation type="journal article" date="2019" name="Int. J. Syst. Evol. Microbiol.">
        <title>The Global Catalogue of Microorganisms (GCM) 10K type strain sequencing project: providing services to taxonomists for standard genome sequencing and annotation.</title>
        <authorList>
            <consortium name="The Broad Institute Genomics Platform"/>
            <consortium name="The Broad Institute Genome Sequencing Center for Infectious Disease"/>
            <person name="Wu L."/>
            <person name="Ma J."/>
        </authorList>
    </citation>
    <scope>NUCLEOTIDE SEQUENCE [LARGE SCALE GENOMIC DNA]</scope>
    <source>
        <strain evidence="2">JCM 4737</strain>
    </source>
</reference>
<dbReference type="EMBL" id="BMVO01000035">
    <property type="protein sequence ID" value="GHB29838.1"/>
    <property type="molecule type" value="Genomic_DNA"/>
</dbReference>
<keyword evidence="2" id="KW-1185">Reference proteome</keyword>
<sequence>MWKTTTKSTLPQQLRLTDPGVREQLEALPVSTVLVGRGTDGQPVCIDLDSESPHALVCTGAGGGASTALRTLAAQLLHHGGHVLVLDAKRISQAWARALQTVTYRCDMADIHDALVGLSVELKRRISHADEHGDTDDLPRLTVVFEAADHTLRQLARHWDKVRQAGDPKTSPAVDAYEEILFVGREARIHILAGAQSYSAALGREQFSTVLLGRVATHTWRHAVPQVTPIPRASTHPGRFHTVQDSAAHPTQVLFMSETEAAAWAAAPQTEEG</sequence>
<organism evidence="1 2">
    <name type="scientific">Streptomyces chryseus</name>
    <dbReference type="NCBI Taxonomy" id="68186"/>
    <lineage>
        <taxon>Bacteria</taxon>
        <taxon>Bacillati</taxon>
        <taxon>Actinomycetota</taxon>
        <taxon>Actinomycetes</taxon>
        <taxon>Kitasatosporales</taxon>
        <taxon>Streptomycetaceae</taxon>
        <taxon>Streptomyces</taxon>
    </lineage>
</organism>
<dbReference type="Proteomes" id="UP000599437">
    <property type="component" value="Unassembled WGS sequence"/>
</dbReference>
<comment type="caution">
    <text evidence="1">The sequence shown here is derived from an EMBL/GenBank/DDBJ whole genome shotgun (WGS) entry which is preliminary data.</text>
</comment>
<protein>
    <recommendedName>
        <fullName evidence="3">Cell division protein FtsK</fullName>
    </recommendedName>
</protein>
<dbReference type="Gene3D" id="3.40.50.300">
    <property type="entry name" value="P-loop containing nucleotide triphosphate hydrolases"/>
    <property type="match status" value="1"/>
</dbReference>
<dbReference type="SUPFAM" id="SSF52540">
    <property type="entry name" value="P-loop containing nucleoside triphosphate hydrolases"/>
    <property type="match status" value="1"/>
</dbReference>
<evidence type="ECO:0008006" key="3">
    <source>
        <dbReference type="Google" id="ProtNLM"/>
    </source>
</evidence>
<name>A0ABQ3ECJ9_9ACTN</name>
<gene>
    <name evidence="1" type="ORF">GCM10010346_61720</name>
</gene>
<dbReference type="RefSeq" id="WP_138894437.1">
    <property type="nucleotide sequence ID" value="NZ_BMVO01000035.1"/>
</dbReference>
<accession>A0ABQ3ECJ9</accession>
<proteinExistence type="predicted"/>
<evidence type="ECO:0000313" key="2">
    <source>
        <dbReference type="Proteomes" id="UP000599437"/>
    </source>
</evidence>
<evidence type="ECO:0000313" key="1">
    <source>
        <dbReference type="EMBL" id="GHB29838.1"/>
    </source>
</evidence>